<keyword evidence="2" id="KW-0812">Transmembrane</keyword>
<sequence>MFPTLVIGAFIAAASHLSLAWLALGEPEQWRLAIAVSIESLCGSFAGIALIAYMSSLTTPGFAATQYALFSSLYALPGKLVAGTSGFVVAAYGFPAFFAMTAAVGIPVVALCFAVGRIPQRTAPAESPAEATPEAVQGGEPNRPRRSCLSRSGPRDPAQSREGADVNDLAVVGETLPVPIDPPAGKSLSEEDRAVLRRAVTVLEKPGLASRLSAAAGAPLDMIGRALPAPITETVASATEGAMRTALRVALATLPDKDVKPAGTALERIETEAGGRLSRLLGSSETRHKALAAVTGAVGGVLGLATLAVELPVSTTLMLRSIAEIAREEGEDLSDPESALACVQVFALGGRAGAETTVADSGYFAVRAALAKTMSEAARYAAHRSLLDAGAPPLVRLTAQIAARFGLVVSQKVAAQAVPVIGALGGRCRQRRLHGPLPVHGPRPLHRAPAGAGLRQGRGARGLSRGEGGARPRLRGRHAVGRRPIPSSPSS</sequence>
<dbReference type="AlphaFoldDB" id="A0A2N9AL79"/>
<dbReference type="EMBL" id="LT962688">
    <property type="protein sequence ID" value="SOR28033.1"/>
    <property type="molecule type" value="Genomic_DNA"/>
</dbReference>
<gene>
    <name evidence="3" type="ORF">TK0001_1431</name>
</gene>
<keyword evidence="2" id="KW-1133">Transmembrane helix</keyword>
<keyword evidence="2" id="KW-0472">Membrane</keyword>
<feature type="transmembrane region" description="Helical" evidence="2">
    <location>
        <begin position="30"/>
        <end position="55"/>
    </location>
</feature>
<feature type="transmembrane region" description="Helical" evidence="2">
    <location>
        <begin position="96"/>
        <end position="116"/>
    </location>
</feature>
<dbReference type="Pfam" id="PF12787">
    <property type="entry name" value="EcsC"/>
    <property type="match status" value="1"/>
</dbReference>
<feature type="compositionally biased region" description="Gly residues" evidence="1">
    <location>
        <begin position="454"/>
        <end position="469"/>
    </location>
</feature>
<dbReference type="InterPro" id="IPR024787">
    <property type="entry name" value="EcsC"/>
</dbReference>
<evidence type="ECO:0000313" key="4">
    <source>
        <dbReference type="Proteomes" id="UP000233769"/>
    </source>
</evidence>
<organism evidence="3 4">
    <name type="scientific">Methylorubrum extorquens</name>
    <name type="common">Methylobacterium dichloromethanicum</name>
    <name type="synonym">Methylobacterium extorquens</name>
    <dbReference type="NCBI Taxonomy" id="408"/>
    <lineage>
        <taxon>Bacteria</taxon>
        <taxon>Pseudomonadati</taxon>
        <taxon>Pseudomonadota</taxon>
        <taxon>Alphaproteobacteria</taxon>
        <taxon>Hyphomicrobiales</taxon>
        <taxon>Methylobacteriaceae</taxon>
        <taxon>Methylorubrum</taxon>
    </lineage>
</organism>
<evidence type="ECO:0000313" key="3">
    <source>
        <dbReference type="EMBL" id="SOR28033.1"/>
    </source>
</evidence>
<feature type="region of interest" description="Disordered" evidence="1">
    <location>
        <begin position="123"/>
        <end position="168"/>
    </location>
</feature>
<protein>
    <submittedName>
        <fullName evidence="3">Uncharacterized protein</fullName>
    </submittedName>
</protein>
<evidence type="ECO:0000256" key="1">
    <source>
        <dbReference type="SAM" id="MobiDB-lite"/>
    </source>
</evidence>
<reference evidence="4" key="1">
    <citation type="submission" date="2017-10" db="EMBL/GenBank/DDBJ databases">
        <authorList>
            <person name="Regsiter A."/>
            <person name="William W."/>
        </authorList>
    </citation>
    <scope>NUCLEOTIDE SEQUENCE [LARGE SCALE GENOMIC DNA]</scope>
</reference>
<accession>A0A2N9AL79</accession>
<proteinExistence type="predicted"/>
<feature type="compositionally biased region" description="Basic residues" evidence="1">
    <location>
        <begin position="472"/>
        <end position="481"/>
    </location>
</feature>
<dbReference type="InterPro" id="IPR036259">
    <property type="entry name" value="MFS_trans_sf"/>
</dbReference>
<name>A0A2N9AL79_METEX</name>
<dbReference type="PANTHER" id="PTHR41260">
    <property type="entry name" value="PROTEIN ECSC"/>
    <property type="match status" value="1"/>
</dbReference>
<feature type="region of interest" description="Disordered" evidence="1">
    <location>
        <begin position="434"/>
        <end position="491"/>
    </location>
</feature>
<dbReference type="SUPFAM" id="SSF103473">
    <property type="entry name" value="MFS general substrate transporter"/>
    <property type="match status" value="1"/>
</dbReference>
<evidence type="ECO:0000256" key="2">
    <source>
        <dbReference type="SAM" id="Phobius"/>
    </source>
</evidence>
<feature type="compositionally biased region" description="Low complexity" evidence="1">
    <location>
        <begin position="123"/>
        <end position="135"/>
    </location>
</feature>
<dbReference type="Proteomes" id="UP000233769">
    <property type="component" value="Chromosome tk0001"/>
</dbReference>
<feature type="transmembrane region" description="Helical" evidence="2">
    <location>
        <begin position="290"/>
        <end position="309"/>
    </location>
</feature>
<dbReference type="PANTHER" id="PTHR41260:SF1">
    <property type="entry name" value="PROTEIN ECSC"/>
    <property type="match status" value="1"/>
</dbReference>
<feature type="transmembrane region" description="Helical" evidence="2">
    <location>
        <begin position="67"/>
        <end position="90"/>
    </location>
</feature>